<evidence type="ECO:0000256" key="1">
    <source>
        <dbReference type="SAM" id="Phobius"/>
    </source>
</evidence>
<keyword evidence="3" id="KW-0547">Nucleotide-binding</keyword>
<dbReference type="InterPro" id="IPR036890">
    <property type="entry name" value="HATPase_C_sf"/>
</dbReference>
<dbReference type="GO" id="GO:0005524">
    <property type="term" value="F:ATP binding"/>
    <property type="evidence" value="ECO:0007669"/>
    <property type="project" value="UniProtKB-KW"/>
</dbReference>
<keyword evidence="1" id="KW-0472">Membrane</keyword>
<protein>
    <submittedName>
        <fullName evidence="3">ATP-binding protein</fullName>
    </submittedName>
</protein>
<gene>
    <name evidence="3" type="ORF">DW929_03900</name>
</gene>
<feature type="transmembrane region" description="Helical" evidence="1">
    <location>
        <begin position="62"/>
        <end position="82"/>
    </location>
</feature>
<dbReference type="Gene3D" id="3.30.565.10">
    <property type="entry name" value="Histidine kinase-like ATPase, C-terminal domain"/>
    <property type="match status" value="1"/>
</dbReference>
<organism evidence="3 4">
    <name type="scientific">Eubacterium ventriosum</name>
    <dbReference type="NCBI Taxonomy" id="39496"/>
    <lineage>
        <taxon>Bacteria</taxon>
        <taxon>Bacillati</taxon>
        <taxon>Bacillota</taxon>
        <taxon>Clostridia</taxon>
        <taxon>Eubacteriales</taxon>
        <taxon>Eubacteriaceae</taxon>
        <taxon>Eubacterium</taxon>
    </lineage>
</organism>
<dbReference type="InterPro" id="IPR032834">
    <property type="entry name" value="NatK-like_C"/>
</dbReference>
<dbReference type="Pfam" id="PF14501">
    <property type="entry name" value="HATPase_c_5"/>
    <property type="match status" value="1"/>
</dbReference>
<comment type="caution">
    <text evidence="3">The sequence shown here is derived from an EMBL/GenBank/DDBJ whole genome shotgun (WGS) entry which is preliminary data.</text>
</comment>
<feature type="transmembrane region" description="Helical" evidence="1">
    <location>
        <begin position="193"/>
        <end position="215"/>
    </location>
</feature>
<sequence length="435" mass="50538">MIVLYWSVEYFATLVETILCCILVKIFIKNESFNDKNSKMRIFVYSCLASIMVMTVNKMELFSFINGILGIIMLFSLQCIIYRQRYNLLILSTLIYAVIDSAIDFVIAQMGGILMSVKTSYLLNEQSLERCGCVFISKLILCILIYLIYKYNYEKVDIPKKYIVVICFIAIILVALDYYTIEKSIVSDSQDIRLFSVIFFFFSIVMIIVMFDLVLKLAENYQQKQELALLELQNEMNVKAEKNTEQTFNLWRSSIHDYKHKVLVIKHWLDEGKIEELKDFIENESETLAQKIYYIKTGNEVVDAIINTKQNLAEKKGINFSVNVKIPPECIVSDIDFVCIFGNLIDNAIEACETQSEKRIEIIVKEIKKLLIIKVINSYKGKLPDKLSTTKKEKRFHGIGLKNVKSILEKYDGTYQMIKEDDEVITKIMILNKKR</sequence>
<feature type="transmembrane region" description="Helical" evidence="1">
    <location>
        <begin position="161"/>
        <end position="181"/>
    </location>
</feature>
<feature type="domain" description="Sensor histidine kinase NatK-like C-terminal" evidence="2">
    <location>
        <begin position="335"/>
        <end position="430"/>
    </location>
</feature>
<feature type="transmembrane region" description="Helical" evidence="1">
    <location>
        <begin position="40"/>
        <end position="56"/>
    </location>
</feature>
<dbReference type="SUPFAM" id="SSF55874">
    <property type="entry name" value="ATPase domain of HSP90 chaperone/DNA topoisomerase II/histidine kinase"/>
    <property type="match status" value="1"/>
</dbReference>
<dbReference type="AlphaFoldDB" id="A0A413S3S0"/>
<evidence type="ECO:0000313" key="4">
    <source>
        <dbReference type="Proteomes" id="UP000284598"/>
    </source>
</evidence>
<keyword evidence="3" id="KW-0067">ATP-binding</keyword>
<dbReference type="Proteomes" id="UP000284598">
    <property type="component" value="Unassembled WGS sequence"/>
</dbReference>
<reference evidence="3 4" key="1">
    <citation type="submission" date="2018-08" db="EMBL/GenBank/DDBJ databases">
        <title>A genome reference for cultivated species of the human gut microbiota.</title>
        <authorList>
            <person name="Zou Y."/>
            <person name="Xue W."/>
            <person name="Luo G."/>
        </authorList>
    </citation>
    <scope>NUCLEOTIDE SEQUENCE [LARGE SCALE GENOMIC DNA]</scope>
    <source>
        <strain evidence="3 4">AM43-2</strain>
    </source>
</reference>
<dbReference type="PANTHER" id="PTHR40448">
    <property type="entry name" value="TWO-COMPONENT SENSOR HISTIDINE KINASE"/>
    <property type="match status" value="1"/>
</dbReference>
<feature type="transmembrane region" description="Helical" evidence="1">
    <location>
        <begin position="6"/>
        <end position="28"/>
    </location>
</feature>
<proteinExistence type="predicted"/>
<feature type="transmembrane region" description="Helical" evidence="1">
    <location>
        <begin position="127"/>
        <end position="149"/>
    </location>
</feature>
<dbReference type="CDD" id="cd16935">
    <property type="entry name" value="HATPase_AgrC-ComD-like"/>
    <property type="match status" value="1"/>
</dbReference>
<dbReference type="RefSeq" id="WP_118024959.1">
    <property type="nucleotide sequence ID" value="NZ_JBBNGR010000017.1"/>
</dbReference>
<dbReference type="GO" id="GO:0042802">
    <property type="term" value="F:identical protein binding"/>
    <property type="evidence" value="ECO:0007669"/>
    <property type="project" value="TreeGrafter"/>
</dbReference>
<dbReference type="EMBL" id="QSFO01000003">
    <property type="protein sequence ID" value="RHA56238.1"/>
    <property type="molecule type" value="Genomic_DNA"/>
</dbReference>
<name>A0A413S3S0_9FIRM</name>
<evidence type="ECO:0000313" key="3">
    <source>
        <dbReference type="EMBL" id="RHA56238.1"/>
    </source>
</evidence>
<accession>A0A413S3S0</accession>
<feature type="transmembrane region" description="Helical" evidence="1">
    <location>
        <begin position="94"/>
        <end position="115"/>
    </location>
</feature>
<evidence type="ECO:0000259" key="2">
    <source>
        <dbReference type="Pfam" id="PF14501"/>
    </source>
</evidence>
<dbReference type="PANTHER" id="PTHR40448:SF1">
    <property type="entry name" value="TWO-COMPONENT SENSOR HISTIDINE KINASE"/>
    <property type="match status" value="1"/>
</dbReference>
<keyword evidence="1" id="KW-1133">Transmembrane helix</keyword>
<keyword evidence="1" id="KW-0812">Transmembrane</keyword>